<dbReference type="SUPFAM" id="SSF52540">
    <property type="entry name" value="P-loop containing nucleoside triphosphate hydrolases"/>
    <property type="match status" value="1"/>
</dbReference>
<dbReference type="GO" id="GO:0005634">
    <property type="term" value="C:nucleus"/>
    <property type="evidence" value="ECO:0007669"/>
    <property type="project" value="TreeGrafter"/>
</dbReference>
<proteinExistence type="predicted"/>
<dbReference type="GO" id="GO:0036297">
    <property type="term" value="P:interstrand cross-link repair"/>
    <property type="evidence" value="ECO:0007669"/>
    <property type="project" value="TreeGrafter"/>
</dbReference>
<keyword evidence="1" id="KW-0175">Coiled coil</keyword>
<keyword evidence="4" id="KW-0378">Hydrolase</keyword>
<feature type="compositionally biased region" description="Acidic residues" evidence="2">
    <location>
        <begin position="127"/>
        <end position="136"/>
    </location>
</feature>
<keyword evidence="4" id="KW-0347">Helicase</keyword>
<protein>
    <submittedName>
        <fullName evidence="4">Superfamily ii dna and rna helicase</fullName>
    </submittedName>
</protein>
<dbReference type="Pfam" id="PF00271">
    <property type="entry name" value="Helicase_C"/>
    <property type="match status" value="1"/>
</dbReference>
<accession>A0A0W8FSP4</accession>
<evidence type="ECO:0000259" key="3">
    <source>
        <dbReference type="PROSITE" id="PS51194"/>
    </source>
</evidence>
<dbReference type="GO" id="GO:0043138">
    <property type="term" value="F:3'-5' DNA helicase activity"/>
    <property type="evidence" value="ECO:0007669"/>
    <property type="project" value="TreeGrafter"/>
</dbReference>
<organism evidence="4">
    <name type="scientific">hydrocarbon metagenome</name>
    <dbReference type="NCBI Taxonomy" id="938273"/>
    <lineage>
        <taxon>unclassified sequences</taxon>
        <taxon>metagenomes</taxon>
        <taxon>ecological metagenomes</taxon>
    </lineage>
</organism>
<feature type="domain" description="Helicase C-terminal" evidence="3">
    <location>
        <begin position="919"/>
        <end position="1087"/>
    </location>
</feature>
<feature type="region of interest" description="Disordered" evidence="2">
    <location>
        <begin position="94"/>
        <end position="138"/>
    </location>
</feature>
<dbReference type="InterPro" id="IPR001650">
    <property type="entry name" value="Helicase_C-like"/>
</dbReference>
<keyword evidence="4" id="KW-0547">Nucleotide-binding</keyword>
<evidence type="ECO:0000313" key="4">
    <source>
        <dbReference type="EMBL" id="KUG23809.1"/>
    </source>
</evidence>
<feature type="coiled-coil region" evidence="1">
    <location>
        <begin position="1123"/>
        <end position="1152"/>
    </location>
</feature>
<dbReference type="EMBL" id="LNQE01000886">
    <property type="protein sequence ID" value="KUG23809.1"/>
    <property type="molecule type" value="Genomic_DNA"/>
</dbReference>
<reference evidence="4" key="1">
    <citation type="journal article" date="2015" name="Proc. Natl. Acad. Sci. U.S.A.">
        <title>Networks of energetic and metabolic interactions define dynamics in microbial communities.</title>
        <authorList>
            <person name="Embree M."/>
            <person name="Liu J.K."/>
            <person name="Al-Bassam M.M."/>
            <person name="Zengler K."/>
        </authorList>
    </citation>
    <scope>NUCLEOTIDE SEQUENCE</scope>
</reference>
<gene>
    <name evidence="4" type="ORF">ASZ90_006405</name>
</gene>
<name>A0A0W8FSP4_9ZZZZ</name>
<dbReference type="Gene3D" id="3.40.50.300">
    <property type="entry name" value="P-loop containing nucleotide triphosphate hydrolases"/>
    <property type="match status" value="1"/>
</dbReference>
<dbReference type="InterPro" id="IPR027417">
    <property type="entry name" value="P-loop_NTPase"/>
</dbReference>
<dbReference type="AlphaFoldDB" id="A0A0W8FSP4"/>
<dbReference type="GO" id="GO:0006289">
    <property type="term" value="P:nucleotide-excision repair"/>
    <property type="evidence" value="ECO:0007669"/>
    <property type="project" value="TreeGrafter"/>
</dbReference>
<dbReference type="PANTHER" id="PTHR47957:SF3">
    <property type="entry name" value="ATP-DEPENDENT HELICASE HRQ1"/>
    <property type="match status" value="1"/>
</dbReference>
<dbReference type="PROSITE" id="PS51194">
    <property type="entry name" value="HELICASE_CTER"/>
    <property type="match status" value="1"/>
</dbReference>
<dbReference type="SMART" id="SM00490">
    <property type="entry name" value="HELICc"/>
    <property type="match status" value="1"/>
</dbReference>
<dbReference type="CDD" id="cd18785">
    <property type="entry name" value="SF2_C"/>
    <property type="match status" value="1"/>
</dbReference>
<keyword evidence="4" id="KW-0067">ATP-binding</keyword>
<dbReference type="PANTHER" id="PTHR47957">
    <property type="entry name" value="ATP-DEPENDENT HELICASE HRQ1"/>
    <property type="match status" value="1"/>
</dbReference>
<evidence type="ECO:0000256" key="1">
    <source>
        <dbReference type="SAM" id="Coils"/>
    </source>
</evidence>
<sequence length="1221" mass="138577">MSERSELIACIRSEIVGPSRLLETQAIATFHERVFADPISLRRGPLGWQPTAESSIEEILYYDRETPHRKYGAGLLHPEGITLVSPVSPDISASNATDTLGIDPDESETLSNNSEENIADTNVSDSADSDAEDDFEVTSADVRHPSTIGITFCVKLRANGRIIVHLPQNRRFAWQDEGNQPFPLNGRYEFAKRQWIDEQGQIRESPMWRRRPALLPNTTIIINRDELLTGKPIFREVSMPEASPIELRLDIFPRQIKNQHDVWLVTAVLRNKSSINGPIDHREQVLYQTYFEVLVENGLLEKYPESPRPFSQLDSDEQSLALLYRESATWAIGHGCAAGWYAEPDQAPDKIYTDVMPAVQVPSITPDIKKNGCDEQIRLSMRLLATLPDDLKGPAWQSLTNLADEYARWIQQNRDEANLLTPELLAVAIRHLDVCNACLCRINAGINALRNDQHIRTAFKLANLSMLLQQITTKQLSKRPLRWDQSSNLVVPDGDYKTPWGVYKQGNENSDVGLWRAFQIAFLLMSIEGVSNGYEPDREIVDLIWFPTGGGKTEAYLAVMAFYMFHQRLLMQDSDNTPKRDGTNVLMRYTLRMLTTQQFQRAASLICAMEFLRRNQPQHGMGEIPGKRFSLGLWIGSAASPNDVEQAKKDVGKFRQGHIQGNPLILTECPWCRAEIGRYKANTPPRGVRQNQWNNLRTRGISDVNAEGPLLHCTDGRCAFGLENWEHWIPVEVIDERIYKHPPSLVIATADKFAMIAYRPDAGAIFGRNTVNNEKCQTHVPPGLIIQDELHLISGPLGTMYALYEGIFERLCSYRINARWIKPKLIASTATIRGAADQVKSLYARDQMQLFPSPGLKMGDSFFGKYARDERGKLLPGRLYLGIHANDYGSVLTTQVRAFSSALFRPYAFDASSKDPWWTLLTFYNSIRELAGAKTLFDSDIRSRLKFLFNRENYSADNRRNLRIVEELTSRLSQTEIVDMMDRLSIRYDADPGKVIDACLASSIIEVGVDIDRLSLMGVVGQPKTTAQYIQVTGRVGRRWWERPGLIIMIYNPSKSRDRSHYEQFHSYHRRLYERVEPTSVTPFALSAIQRALPGALIAWARQHGTANVQNLAVYENEIDAAHELLQERCQIVQNEADMARSRQELTRVRDELKAKWGLNPQMWEHFPPDVNGEYLMLWPGQYATIIQKQRGIVVASSMRQVDSNAELTITQGYALDNTKS</sequence>
<evidence type="ECO:0000256" key="2">
    <source>
        <dbReference type="SAM" id="MobiDB-lite"/>
    </source>
</evidence>
<comment type="caution">
    <text evidence="4">The sequence shown here is derived from an EMBL/GenBank/DDBJ whole genome shotgun (WGS) entry which is preliminary data.</text>
</comment>